<evidence type="ECO:0008006" key="4">
    <source>
        <dbReference type="Google" id="ProtNLM"/>
    </source>
</evidence>
<dbReference type="Proteomes" id="UP000541425">
    <property type="component" value="Unassembled WGS sequence"/>
</dbReference>
<evidence type="ECO:0000313" key="3">
    <source>
        <dbReference type="Proteomes" id="UP000541425"/>
    </source>
</evidence>
<organism evidence="2 3">
    <name type="scientific">Alloprevotella rava</name>
    <dbReference type="NCBI Taxonomy" id="671218"/>
    <lineage>
        <taxon>Bacteria</taxon>
        <taxon>Pseudomonadati</taxon>
        <taxon>Bacteroidota</taxon>
        <taxon>Bacteroidia</taxon>
        <taxon>Bacteroidales</taxon>
        <taxon>Prevotellaceae</taxon>
        <taxon>Alloprevotella</taxon>
    </lineage>
</organism>
<protein>
    <recommendedName>
        <fullName evidence="4">DUF4199 domain-containing protein</fullName>
    </recommendedName>
</protein>
<sequence length="197" mass="21930">MLEDKQNDWDWRQINAFAAQNGALLGIYGFLSLVIYAVGLRYSQVSMLGLLLVLSSPFVAAFLCIRFRETITERNASFSFGKGYVHCLLMGIYAGILIAMCLYIWFAFLDNGAFADAFLCAVSQPQSQLFLQEMQQQGGLVNLYELTGATTPQQLADAFRILPASVWASSVLSLTFFVDPVISIFIGLFTMRRGMEV</sequence>
<dbReference type="EMBL" id="JACICA010000004">
    <property type="protein sequence ID" value="MBB3702677.1"/>
    <property type="molecule type" value="Genomic_DNA"/>
</dbReference>
<dbReference type="Pfam" id="PF13858">
    <property type="entry name" value="DUF4199"/>
    <property type="match status" value="1"/>
</dbReference>
<dbReference type="RefSeq" id="WP_183696038.1">
    <property type="nucleotide sequence ID" value="NZ_JACICA010000004.1"/>
</dbReference>
<evidence type="ECO:0000313" key="2">
    <source>
        <dbReference type="EMBL" id="MBB3702677.1"/>
    </source>
</evidence>
<keyword evidence="1" id="KW-0812">Transmembrane</keyword>
<gene>
    <name evidence="2" type="ORF">FHS60_001140</name>
</gene>
<keyword evidence="1" id="KW-1133">Transmembrane helix</keyword>
<feature type="transmembrane region" description="Helical" evidence="1">
    <location>
        <begin position="45"/>
        <end position="65"/>
    </location>
</feature>
<dbReference type="AlphaFoldDB" id="A0A7W5UN17"/>
<proteinExistence type="predicted"/>
<feature type="transmembrane region" description="Helical" evidence="1">
    <location>
        <begin position="85"/>
        <end position="108"/>
    </location>
</feature>
<dbReference type="InterPro" id="IPR025250">
    <property type="entry name" value="DUF4199"/>
</dbReference>
<feature type="transmembrane region" description="Helical" evidence="1">
    <location>
        <begin position="21"/>
        <end position="39"/>
    </location>
</feature>
<keyword evidence="1" id="KW-0472">Membrane</keyword>
<evidence type="ECO:0000256" key="1">
    <source>
        <dbReference type="SAM" id="Phobius"/>
    </source>
</evidence>
<comment type="caution">
    <text evidence="2">The sequence shown here is derived from an EMBL/GenBank/DDBJ whole genome shotgun (WGS) entry which is preliminary data.</text>
</comment>
<feature type="transmembrane region" description="Helical" evidence="1">
    <location>
        <begin position="166"/>
        <end position="189"/>
    </location>
</feature>
<reference evidence="2 3" key="1">
    <citation type="submission" date="2020-08" db="EMBL/GenBank/DDBJ databases">
        <title>Genomic Encyclopedia of Type Strains, Phase IV (KMG-IV): sequencing the most valuable type-strain genomes for metagenomic binning, comparative biology and taxonomic classification.</title>
        <authorList>
            <person name="Goeker M."/>
        </authorList>
    </citation>
    <scope>NUCLEOTIDE SEQUENCE [LARGE SCALE GENOMIC DNA]</scope>
    <source>
        <strain evidence="2 3">DSM 22548</strain>
    </source>
</reference>
<accession>A0A7W5UN17</accession>
<name>A0A7W5UN17_9BACT</name>